<sequence>MSYISRKLYETIREKGFVCVGLDSHMDYIPTYIKKKYNNDPEACLTAYNQAIIDATSDITAIYKLQIAYYEANGIAGLKAYRNTLQYLKQHELLSIGDIKRGDIAATAKEYARAHFDGEFAADFVTLNPYMGLDSITPYLDYLKRGDKGVFVLLRTSNPGAEDIECLDYQGKPLYFHIGDALQELTAEFDNEPYSPLGLVVGATHAEEASEIRQRYSKQFFLLPGYGAQGAKAENIRNYLTDFNGGVVNSSRGIIKYYQKFADGDTTEAKFANYTREAVIKMREDIYGA</sequence>
<comment type="pathway">
    <text evidence="1 7">Pyrimidine metabolism; UMP biosynthesis via de novo pathway; UMP from orotate: step 2/2.</text>
</comment>
<evidence type="ECO:0000256" key="3">
    <source>
        <dbReference type="ARBA" id="ARBA00022793"/>
    </source>
</evidence>
<keyword evidence="3 7" id="KW-0210">Decarboxylase</keyword>
<feature type="domain" description="Orotidine 5'-phosphate decarboxylase" evidence="8">
    <location>
        <begin position="17"/>
        <end position="261"/>
    </location>
</feature>
<protein>
    <recommendedName>
        <fullName evidence="7">Orotidine 5'-phosphate decarboxylase</fullName>
        <ecNumber evidence="7">4.1.1.23</ecNumber>
    </recommendedName>
    <alternativeName>
        <fullName evidence="7">OMP decarboxylase</fullName>
        <shortName evidence="7">OMPDCase</shortName>
        <shortName evidence="7">OMPdecase</shortName>
    </alternativeName>
</protein>
<reference evidence="9 10" key="1">
    <citation type="submission" date="2023-02" db="EMBL/GenBank/DDBJ databases">
        <title>Novel Oscillospiraceae bacterial genomes.</title>
        <authorList>
            <person name="Srinivasan S."/>
            <person name="Austin M.N."/>
            <person name="Fiedler T.L."/>
            <person name="Strenk S.M."/>
            <person name="Agnew K.J."/>
            <person name="Nagana Gowda G.A."/>
            <person name="Raftery D."/>
            <person name="Beamer M.A."/>
            <person name="Achilles S.L."/>
            <person name="Wiesenfeld H.C."/>
            <person name="Fredricks D.N."/>
            <person name="Hillier S.L."/>
        </authorList>
    </citation>
    <scope>NUCLEOTIDE SEQUENCE [LARGE SCALE GENOMIC DNA]</scope>
    <source>
        <strain evidence="9 10">CHIC02 1186E3-8</strain>
    </source>
</reference>
<keyword evidence="4 7" id="KW-0665">Pyrimidine biosynthesis</keyword>
<dbReference type="Gene3D" id="3.20.20.70">
    <property type="entry name" value="Aldolase class I"/>
    <property type="match status" value="1"/>
</dbReference>
<evidence type="ECO:0000256" key="5">
    <source>
        <dbReference type="ARBA" id="ARBA00023239"/>
    </source>
</evidence>
<evidence type="ECO:0000256" key="6">
    <source>
        <dbReference type="ARBA" id="ARBA00049157"/>
    </source>
</evidence>
<dbReference type="SMART" id="SM00934">
    <property type="entry name" value="OMPdecase"/>
    <property type="match status" value="1"/>
</dbReference>
<dbReference type="InterPro" id="IPR011060">
    <property type="entry name" value="RibuloseP-bd_barrel"/>
</dbReference>
<evidence type="ECO:0000256" key="7">
    <source>
        <dbReference type="HAMAP-Rule" id="MF_01215"/>
    </source>
</evidence>
<dbReference type="PANTHER" id="PTHR43375:SF1">
    <property type="entry name" value="OROTIDINE 5'-PHOSPHATE DECARBOXYLASE"/>
    <property type="match status" value="1"/>
</dbReference>
<evidence type="ECO:0000259" key="8">
    <source>
        <dbReference type="SMART" id="SM00934"/>
    </source>
</evidence>
<evidence type="ECO:0000313" key="9">
    <source>
        <dbReference type="EMBL" id="WEG35793.1"/>
    </source>
</evidence>
<feature type="active site" description="Proton donor" evidence="7">
    <location>
        <position position="100"/>
    </location>
</feature>
<proteinExistence type="inferred from homology"/>
<dbReference type="Pfam" id="PF00215">
    <property type="entry name" value="OMPdecase"/>
    <property type="match status" value="1"/>
</dbReference>
<dbReference type="NCBIfam" id="TIGR02127">
    <property type="entry name" value="pyrF_sub2"/>
    <property type="match status" value="1"/>
</dbReference>
<dbReference type="InterPro" id="IPR013785">
    <property type="entry name" value="Aldolase_TIM"/>
</dbReference>
<evidence type="ECO:0000313" key="10">
    <source>
        <dbReference type="Proteomes" id="UP001220478"/>
    </source>
</evidence>
<comment type="catalytic activity">
    <reaction evidence="6 7">
        <text>orotidine 5'-phosphate + H(+) = UMP + CO2</text>
        <dbReference type="Rhea" id="RHEA:11596"/>
        <dbReference type="ChEBI" id="CHEBI:15378"/>
        <dbReference type="ChEBI" id="CHEBI:16526"/>
        <dbReference type="ChEBI" id="CHEBI:57538"/>
        <dbReference type="ChEBI" id="CHEBI:57865"/>
        <dbReference type="EC" id="4.1.1.23"/>
    </reaction>
</comment>
<dbReference type="RefSeq" id="WP_315571893.1">
    <property type="nucleotide sequence ID" value="NZ_CP118868.1"/>
</dbReference>
<dbReference type="CDD" id="cd04725">
    <property type="entry name" value="OMP_decarboxylase_like"/>
    <property type="match status" value="1"/>
</dbReference>
<dbReference type="HAMAP" id="MF_01215">
    <property type="entry name" value="OMPdecase_type2"/>
    <property type="match status" value="1"/>
</dbReference>
<dbReference type="SUPFAM" id="SSF51366">
    <property type="entry name" value="Ribulose-phoshate binding barrel"/>
    <property type="match status" value="1"/>
</dbReference>
<dbReference type="EMBL" id="CP118868">
    <property type="protein sequence ID" value="WEG35793.1"/>
    <property type="molecule type" value="Genomic_DNA"/>
</dbReference>
<keyword evidence="5 7" id="KW-0456">Lyase</keyword>
<name>A0ABY8C907_9FIRM</name>
<dbReference type="PANTHER" id="PTHR43375">
    <property type="entry name" value="OROTIDINE 5'-PHOSPHATE DECARBOXYLASE"/>
    <property type="match status" value="1"/>
</dbReference>
<gene>
    <name evidence="7 9" type="primary">pyrF</name>
    <name evidence="9" type="ORF">PYS61_01115</name>
</gene>
<evidence type="ECO:0000256" key="2">
    <source>
        <dbReference type="ARBA" id="ARBA00008847"/>
    </source>
</evidence>
<comment type="similarity">
    <text evidence="2 7">Belongs to the OMP decarboxylase family. Type 2 subfamily.</text>
</comment>
<accession>A0ABY8C907</accession>
<evidence type="ECO:0000256" key="4">
    <source>
        <dbReference type="ARBA" id="ARBA00022975"/>
    </source>
</evidence>
<keyword evidence="10" id="KW-1185">Reference proteome</keyword>
<dbReference type="InterPro" id="IPR001754">
    <property type="entry name" value="OMPdeCOase_dom"/>
</dbReference>
<dbReference type="InterPro" id="IPR011995">
    <property type="entry name" value="OMPdecase_type-2"/>
</dbReference>
<dbReference type="GO" id="GO:0004590">
    <property type="term" value="F:orotidine-5'-phosphate decarboxylase activity"/>
    <property type="evidence" value="ECO:0007669"/>
    <property type="project" value="UniProtKB-EC"/>
</dbReference>
<organism evidence="9 10">
    <name type="scientific">Amygdalobacter indicium</name>
    <dbReference type="NCBI Taxonomy" id="3029272"/>
    <lineage>
        <taxon>Bacteria</taxon>
        <taxon>Bacillati</taxon>
        <taxon>Bacillota</taxon>
        <taxon>Clostridia</taxon>
        <taxon>Eubacteriales</taxon>
        <taxon>Oscillospiraceae</taxon>
        <taxon>Amygdalobacter</taxon>
    </lineage>
</organism>
<dbReference type="EC" id="4.1.1.23" evidence="7"/>
<dbReference type="Proteomes" id="UP001220478">
    <property type="component" value="Chromosome"/>
</dbReference>
<evidence type="ECO:0000256" key="1">
    <source>
        <dbReference type="ARBA" id="ARBA00004861"/>
    </source>
</evidence>